<reference evidence="1 2" key="1">
    <citation type="submission" date="2024-04" db="EMBL/GenBank/DDBJ databases">
        <title>Bacterial endophytes with biocontrol capabilities against important plant pathogens.</title>
        <authorList>
            <person name="Alayande K.A."/>
        </authorList>
    </citation>
    <scope>NUCLEOTIDE SEQUENCE [LARGE SCALE GENOMIC DNA]</scope>
    <source>
        <strain evidence="1 2">KV22</strain>
    </source>
</reference>
<name>A0ABU9JR28_9GAMM</name>
<accession>A0ABU9JR28</accession>
<proteinExistence type="predicted"/>
<evidence type="ECO:0000313" key="2">
    <source>
        <dbReference type="Proteomes" id="UP001455088"/>
    </source>
</evidence>
<dbReference type="RefSeq" id="WP_141650979.1">
    <property type="nucleotide sequence ID" value="NZ_JBBYHY010000008.1"/>
</dbReference>
<dbReference type="Proteomes" id="UP001455088">
    <property type="component" value="Unassembled WGS sequence"/>
</dbReference>
<sequence length="88" mass="10199">MTLDEFVNHLLDSKQNTQLMARILLNTFGESEEYPVHVHELRKLTPLNFAAVMALMQWAQTSSTFKYEGCRRHWILSVAIGHAPDKRD</sequence>
<organism evidence="1 2">
    <name type="scientific">Stenotrophomonas bentonitica</name>
    <dbReference type="NCBI Taxonomy" id="1450134"/>
    <lineage>
        <taxon>Bacteria</taxon>
        <taxon>Pseudomonadati</taxon>
        <taxon>Pseudomonadota</taxon>
        <taxon>Gammaproteobacteria</taxon>
        <taxon>Lysobacterales</taxon>
        <taxon>Lysobacteraceae</taxon>
        <taxon>Stenotrophomonas</taxon>
    </lineage>
</organism>
<evidence type="ECO:0000313" key="1">
    <source>
        <dbReference type="EMBL" id="MEL3954948.1"/>
    </source>
</evidence>
<keyword evidence="2" id="KW-1185">Reference proteome</keyword>
<gene>
    <name evidence="1" type="ORF">AAE039_15420</name>
</gene>
<dbReference type="EMBL" id="JBBYHY010000008">
    <property type="protein sequence ID" value="MEL3954948.1"/>
    <property type="molecule type" value="Genomic_DNA"/>
</dbReference>
<protein>
    <submittedName>
        <fullName evidence="1">Uncharacterized protein</fullName>
    </submittedName>
</protein>
<comment type="caution">
    <text evidence="1">The sequence shown here is derived from an EMBL/GenBank/DDBJ whole genome shotgun (WGS) entry which is preliminary data.</text>
</comment>